<feature type="domain" description="DUF8040" evidence="9">
    <location>
        <begin position="54"/>
        <end position="136"/>
    </location>
</feature>
<proteinExistence type="inferred from homology"/>
<evidence type="ECO:0000256" key="5">
    <source>
        <dbReference type="ARBA" id="ARBA00022723"/>
    </source>
</evidence>
<keyword evidence="11" id="KW-1185">Reference proteome</keyword>
<evidence type="ECO:0000256" key="2">
    <source>
        <dbReference type="ARBA" id="ARBA00004123"/>
    </source>
</evidence>
<dbReference type="GO" id="GO:0016787">
    <property type="term" value="F:hydrolase activity"/>
    <property type="evidence" value="ECO:0007669"/>
    <property type="project" value="UniProtKB-KW"/>
</dbReference>
<evidence type="ECO:0000256" key="3">
    <source>
        <dbReference type="ARBA" id="ARBA00006958"/>
    </source>
</evidence>
<dbReference type="GO" id="GO:0005634">
    <property type="term" value="C:nucleus"/>
    <property type="evidence" value="ECO:0007669"/>
    <property type="project" value="UniProtKB-SubCell"/>
</dbReference>
<keyword evidence="5" id="KW-0479">Metal-binding</keyword>
<name>A0AAQ3XGI4_PASNO</name>
<keyword evidence="7" id="KW-0539">Nucleus</keyword>
<dbReference type="InterPro" id="IPR027806">
    <property type="entry name" value="HARBI1_dom"/>
</dbReference>
<keyword evidence="6" id="KW-0378">Hydrolase</keyword>
<evidence type="ECO:0000256" key="4">
    <source>
        <dbReference type="ARBA" id="ARBA00022722"/>
    </source>
</evidence>
<evidence type="ECO:0000256" key="1">
    <source>
        <dbReference type="ARBA" id="ARBA00001968"/>
    </source>
</evidence>
<dbReference type="Pfam" id="PF26138">
    <property type="entry name" value="DUF8040"/>
    <property type="match status" value="1"/>
</dbReference>
<gene>
    <name evidence="10" type="ORF">U9M48_041429</name>
</gene>
<dbReference type="Pfam" id="PF13359">
    <property type="entry name" value="DDE_Tnp_4"/>
    <property type="match status" value="1"/>
</dbReference>
<evidence type="ECO:0000259" key="9">
    <source>
        <dbReference type="Pfam" id="PF26138"/>
    </source>
</evidence>
<dbReference type="InterPro" id="IPR045249">
    <property type="entry name" value="HARBI1-like"/>
</dbReference>
<evidence type="ECO:0000256" key="6">
    <source>
        <dbReference type="ARBA" id="ARBA00022801"/>
    </source>
</evidence>
<evidence type="ECO:0000313" key="11">
    <source>
        <dbReference type="Proteomes" id="UP001341281"/>
    </source>
</evidence>
<organism evidence="10 11">
    <name type="scientific">Paspalum notatum var. saurae</name>
    <dbReference type="NCBI Taxonomy" id="547442"/>
    <lineage>
        <taxon>Eukaryota</taxon>
        <taxon>Viridiplantae</taxon>
        <taxon>Streptophyta</taxon>
        <taxon>Embryophyta</taxon>
        <taxon>Tracheophyta</taxon>
        <taxon>Spermatophyta</taxon>
        <taxon>Magnoliopsida</taxon>
        <taxon>Liliopsida</taxon>
        <taxon>Poales</taxon>
        <taxon>Poaceae</taxon>
        <taxon>PACMAD clade</taxon>
        <taxon>Panicoideae</taxon>
        <taxon>Andropogonodae</taxon>
        <taxon>Paspaleae</taxon>
        <taxon>Paspalinae</taxon>
        <taxon>Paspalum</taxon>
    </lineage>
</organism>
<keyword evidence="4" id="KW-0540">Nuclease</keyword>
<dbReference type="AlphaFoldDB" id="A0AAQ3XGI4"/>
<comment type="similarity">
    <text evidence="3">Belongs to the HARBI1 family.</text>
</comment>
<evidence type="ECO:0000313" key="10">
    <source>
        <dbReference type="EMBL" id="WVZ95697.1"/>
    </source>
</evidence>
<accession>A0AAQ3XGI4</accession>
<dbReference type="PANTHER" id="PTHR22930">
    <property type="match status" value="1"/>
</dbReference>
<sequence>MDFEATRRRAAAFVVAIAAWFFVRFRRRCEDSRSVTYGPMVQRDMERLANLRVIYESDDTRCVDLLRMKKAPFFQLCDLFRTRALLRDSINSTIEEQVAMFLHVVGHNQRFMVVSMSFRRSIETISRYFQEVLYAIGELRSEMIVAPATSDCIGAIDGTHVPARVPAKMQPAFIGRKHTECSSAVDFDLGFTYVLAGREGSAHDALILADALERDDGLRVPPGKFYLVDAGYAVRPGFLPPYRATRYHLREFGSNRPRDQKELFNLRHSSLRVTVERAFGALKNRFKILYNRPFHPYKTQVKLVLACCILHN</sequence>
<dbReference type="Proteomes" id="UP001341281">
    <property type="component" value="Chromosome 10"/>
</dbReference>
<protein>
    <recommendedName>
        <fullName evidence="12">DDE Tnp4 domain-containing protein</fullName>
    </recommendedName>
</protein>
<dbReference type="GO" id="GO:0004518">
    <property type="term" value="F:nuclease activity"/>
    <property type="evidence" value="ECO:0007669"/>
    <property type="project" value="UniProtKB-KW"/>
</dbReference>
<dbReference type="EMBL" id="CP144754">
    <property type="protein sequence ID" value="WVZ95697.1"/>
    <property type="molecule type" value="Genomic_DNA"/>
</dbReference>
<dbReference type="InterPro" id="IPR058353">
    <property type="entry name" value="DUF8040"/>
</dbReference>
<comment type="cofactor">
    <cofactor evidence="1">
        <name>a divalent metal cation</name>
        <dbReference type="ChEBI" id="CHEBI:60240"/>
    </cofactor>
</comment>
<evidence type="ECO:0000256" key="7">
    <source>
        <dbReference type="ARBA" id="ARBA00023242"/>
    </source>
</evidence>
<feature type="domain" description="DDE Tnp4" evidence="8">
    <location>
        <begin position="156"/>
        <end position="312"/>
    </location>
</feature>
<dbReference type="PANTHER" id="PTHR22930:SF259">
    <property type="entry name" value="OS08G0106900 PROTEIN"/>
    <property type="match status" value="1"/>
</dbReference>
<evidence type="ECO:0008006" key="12">
    <source>
        <dbReference type="Google" id="ProtNLM"/>
    </source>
</evidence>
<reference evidence="10 11" key="1">
    <citation type="submission" date="2024-02" db="EMBL/GenBank/DDBJ databases">
        <title>High-quality chromosome-scale genome assembly of Pensacola bahiagrass (Paspalum notatum Flugge var. saurae).</title>
        <authorList>
            <person name="Vega J.M."/>
            <person name="Podio M."/>
            <person name="Orjuela J."/>
            <person name="Siena L.A."/>
            <person name="Pessino S.C."/>
            <person name="Combes M.C."/>
            <person name="Mariac C."/>
            <person name="Albertini E."/>
            <person name="Pupilli F."/>
            <person name="Ortiz J.P.A."/>
            <person name="Leblanc O."/>
        </authorList>
    </citation>
    <scope>NUCLEOTIDE SEQUENCE [LARGE SCALE GENOMIC DNA]</scope>
    <source>
        <strain evidence="10">R1</strain>
        <tissue evidence="10">Leaf</tissue>
    </source>
</reference>
<comment type="subcellular location">
    <subcellularLocation>
        <location evidence="2">Nucleus</location>
    </subcellularLocation>
</comment>
<dbReference type="GO" id="GO:0046872">
    <property type="term" value="F:metal ion binding"/>
    <property type="evidence" value="ECO:0007669"/>
    <property type="project" value="UniProtKB-KW"/>
</dbReference>
<evidence type="ECO:0000259" key="8">
    <source>
        <dbReference type="Pfam" id="PF13359"/>
    </source>
</evidence>